<reference evidence="1 2" key="1">
    <citation type="submission" date="2020-08" db="EMBL/GenBank/DDBJ databases">
        <title>Sequencing the genomes of 1000 actinobacteria strains.</title>
        <authorList>
            <person name="Klenk H.-P."/>
        </authorList>
    </citation>
    <scope>NUCLEOTIDE SEQUENCE [LARGE SCALE GENOMIC DNA]</scope>
    <source>
        <strain evidence="1 2">DSM 43582</strain>
    </source>
</reference>
<keyword evidence="2" id="KW-1185">Reference proteome</keyword>
<evidence type="ECO:0000313" key="2">
    <source>
        <dbReference type="Proteomes" id="UP000540412"/>
    </source>
</evidence>
<evidence type="ECO:0000313" key="1">
    <source>
        <dbReference type="EMBL" id="MBB5916691.1"/>
    </source>
</evidence>
<gene>
    <name evidence="1" type="ORF">BJY24_005603</name>
</gene>
<dbReference type="AlphaFoldDB" id="A0A7W9PIC3"/>
<dbReference type="EMBL" id="JACHIT010000002">
    <property type="protein sequence ID" value="MBB5916691.1"/>
    <property type="molecule type" value="Genomic_DNA"/>
</dbReference>
<sequence>MAVAFRTFHTYARDTNHRLAELANAVVERAVDMGTILGGTGEGNPTGR</sequence>
<protein>
    <submittedName>
        <fullName evidence="1">Uncharacterized protein</fullName>
    </submittedName>
</protein>
<name>A0A7W9PIC3_9NOCA</name>
<accession>A0A7W9PIC3</accession>
<organism evidence="1 2">
    <name type="scientific">Nocardia transvalensis</name>
    <dbReference type="NCBI Taxonomy" id="37333"/>
    <lineage>
        <taxon>Bacteria</taxon>
        <taxon>Bacillati</taxon>
        <taxon>Actinomycetota</taxon>
        <taxon>Actinomycetes</taxon>
        <taxon>Mycobacteriales</taxon>
        <taxon>Nocardiaceae</taxon>
        <taxon>Nocardia</taxon>
    </lineage>
</organism>
<comment type="caution">
    <text evidence="1">The sequence shown here is derived from an EMBL/GenBank/DDBJ whole genome shotgun (WGS) entry which is preliminary data.</text>
</comment>
<dbReference type="Proteomes" id="UP000540412">
    <property type="component" value="Unassembled WGS sequence"/>
</dbReference>
<proteinExistence type="predicted"/>
<dbReference type="RefSeq" id="WP_157185793.1">
    <property type="nucleotide sequence ID" value="NZ_JACHIT010000002.1"/>
</dbReference>